<dbReference type="KEGG" id="bgh:BDBG_16875"/>
<evidence type="ECO:0000313" key="2">
    <source>
        <dbReference type="EMBL" id="OAT07644.1"/>
    </source>
</evidence>
<dbReference type="EMBL" id="GG657453">
    <property type="protein sequence ID" value="OAT07644.1"/>
    <property type="molecule type" value="Genomic_DNA"/>
</dbReference>
<feature type="transmembrane region" description="Helical" evidence="1">
    <location>
        <begin position="424"/>
        <end position="449"/>
    </location>
</feature>
<dbReference type="STRING" id="559298.A0A179UI25"/>
<keyword evidence="3" id="KW-1185">Reference proteome</keyword>
<reference evidence="3" key="1">
    <citation type="journal article" date="2015" name="PLoS Genet.">
        <title>The dynamic genome and transcriptome of the human fungal pathogen Blastomyces and close relative Emmonsia.</title>
        <authorList>
            <person name="Munoz J.F."/>
            <person name="Gauthier G.M."/>
            <person name="Desjardins C.A."/>
            <person name="Gallo J.E."/>
            <person name="Holder J."/>
            <person name="Sullivan T.D."/>
            <person name="Marty A.J."/>
            <person name="Carmen J.C."/>
            <person name="Chen Z."/>
            <person name="Ding L."/>
            <person name="Gujja S."/>
            <person name="Magrini V."/>
            <person name="Misas E."/>
            <person name="Mitreva M."/>
            <person name="Priest M."/>
            <person name="Saif S."/>
            <person name="Whiston E.A."/>
            <person name="Young S."/>
            <person name="Zeng Q."/>
            <person name="Goldman W.E."/>
            <person name="Mardis E.R."/>
            <person name="Taylor J.W."/>
            <person name="McEwen J.G."/>
            <person name="Clay O.K."/>
            <person name="Klein B.S."/>
            <person name="Cuomo C.A."/>
        </authorList>
    </citation>
    <scope>NUCLEOTIDE SEQUENCE [LARGE SCALE GENOMIC DNA]</scope>
    <source>
        <strain evidence="3">SLH14081</strain>
    </source>
</reference>
<keyword evidence="1" id="KW-0812">Transmembrane</keyword>
<feature type="transmembrane region" description="Helical" evidence="1">
    <location>
        <begin position="397"/>
        <end position="418"/>
    </location>
</feature>
<evidence type="ECO:0000313" key="3">
    <source>
        <dbReference type="Proteomes" id="UP000002038"/>
    </source>
</evidence>
<proteinExistence type="predicted"/>
<feature type="transmembrane region" description="Helical" evidence="1">
    <location>
        <begin position="364"/>
        <end position="385"/>
    </location>
</feature>
<sequence>MMPNQQSSAETTFMDDRTLLSLPRVNRSFKAACGQGRLLRRLNAHRRILRGDIGTPSRFNPLDNCTFCEGPYGKHVVFQYDENFMSVCGPVTGHDRVPRLMYPVLFGGGELCFGYELTGVSGPKLVVRCVSDWRLVAERSFNGEVFAMNSAEEWCIFHRDSDLLIQFTRQHGEISIWNSSLRRPLHKLLHPTATQISALPKRGGVAALSATDGAVRVWKDINKPGCLFEFIVPNARRFCPLGLCVLRFDIVSDCSLDDVYLLDTGEPLSCRQECLIKGELCADFLDGAYVVRYPGQYPHSRKEVTFKVFDCTGIQTASFDHLSARACVNLMGTFTNHPLSRAVQYLAKTGTNTLDFRSIQNPGLLALACLLLAVGWPGITWLGWIWRGNYIWLIDQIFIPSLLNSAAGLVTTLISIYTAKNGHWSATAIAAVVVTGSSAAIAGGLLLVYKFQKLRRIRGS</sequence>
<dbReference type="Proteomes" id="UP000002038">
    <property type="component" value="Unassembled WGS sequence"/>
</dbReference>
<keyword evidence="1" id="KW-1133">Transmembrane helix</keyword>
<dbReference type="RefSeq" id="XP_002625628.2">
    <property type="nucleotide sequence ID" value="XM_002625582.2"/>
</dbReference>
<accession>A0A179UI25</accession>
<name>A0A179UI25_BLAGS</name>
<evidence type="ECO:0000256" key="1">
    <source>
        <dbReference type="SAM" id="Phobius"/>
    </source>
</evidence>
<dbReference type="OrthoDB" id="3254104at2759"/>
<dbReference type="VEuPathDB" id="FungiDB:BDBG_16875"/>
<organism evidence="2 3">
    <name type="scientific">Blastomyces gilchristii (strain SLH14081)</name>
    <name type="common">Blastomyces dermatitidis</name>
    <dbReference type="NCBI Taxonomy" id="559298"/>
    <lineage>
        <taxon>Eukaryota</taxon>
        <taxon>Fungi</taxon>
        <taxon>Dikarya</taxon>
        <taxon>Ascomycota</taxon>
        <taxon>Pezizomycotina</taxon>
        <taxon>Eurotiomycetes</taxon>
        <taxon>Eurotiomycetidae</taxon>
        <taxon>Onygenales</taxon>
        <taxon>Ajellomycetaceae</taxon>
        <taxon>Blastomyces</taxon>
    </lineage>
</organism>
<dbReference type="AlphaFoldDB" id="A0A179UI25"/>
<protein>
    <submittedName>
        <fullName evidence="2">Uncharacterized protein</fullName>
    </submittedName>
</protein>
<keyword evidence="1" id="KW-0472">Membrane</keyword>
<gene>
    <name evidence="2" type="ORF">BDBG_16875</name>
</gene>
<dbReference type="GeneID" id="8509777"/>